<dbReference type="OrthoDB" id="9978016at2759"/>
<evidence type="ECO:0000259" key="7">
    <source>
        <dbReference type="PROSITE" id="PS50112"/>
    </source>
</evidence>
<dbReference type="InterPro" id="IPR000014">
    <property type="entry name" value="PAS"/>
</dbReference>
<dbReference type="CDD" id="cd00130">
    <property type="entry name" value="PAS"/>
    <property type="match status" value="2"/>
</dbReference>
<organism evidence="9 10">
    <name type="scientific">Onychostoma macrolepis</name>
    <dbReference type="NCBI Taxonomy" id="369639"/>
    <lineage>
        <taxon>Eukaryota</taxon>
        <taxon>Metazoa</taxon>
        <taxon>Chordata</taxon>
        <taxon>Craniata</taxon>
        <taxon>Vertebrata</taxon>
        <taxon>Euteleostomi</taxon>
        <taxon>Actinopterygii</taxon>
        <taxon>Neopterygii</taxon>
        <taxon>Teleostei</taxon>
        <taxon>Ostariophysi</taxon>
        <taxon>Cypriniformes</taxon>
        <taxon>Cyprinidae</taxon>
        <taxon>Acrossocheilinae</taxon>
        <taxon>Onychostoma</taxon>
    </lineage>
</organism>
<evidence type="ECO:0000256" key="6">
    <source>
        <dbReference type="SAM" id="MobiDB-lite"/>
    </source>
</evidence>
<dbReference type="InterPro" id="IPR035965">
    <property type="entry name" value="PAS-like_dom_sf"/>
</dbReference>
<dbReference type="GO" id="GO:0005634">
    <property type="term" value="C:nucleus"/>
    <property type="evidence" value="ECO:0007669"/>
    <property type="project" value="UniProtKB-SubCell"/>
</dbReference>
<keyword evidence="10" id="KW-1185">Reference proteome</keyword>
<dbReference type="GO" id="GO:0046983">
    <property type="term" value="F:protein dimerization activity"/>
    <property type="evidence" value="ECO:0007669"/>
    <property type="project" value="InterPro"/>
</dbReference>
<feature type="compositionally biased region" description="Basic residues" evidence="6">
    <location>
        <begin position="13"/>
        <end position="32"/>
    </location>
</feature>
<dbReference type="PANTHER" id="PTHR23043:SF37">
    <property type="entry name" value="NPAS4 PROTEIN"/>
    <property type="match status" value="1"/>
</dbReference>
<proteinExistence type="predicted"/>
<dbReference type="Gene3D" id="3.30.450.20">
    <property type="entry name" value="PAS domain"/>
    <property type="match status" value="2"/>
</dbReference>
<evidence type="ECO:0000256" key="1">
    <source>
        <dbReference type="ARBA" id="ARBA00004123"/>
    </source>
</evidence>
<evidence type="ECO:0000256" key="2">
    <source>
        <dbReference type="ARBA" id="ARBA00023015"/>
    </source>
</evidence>
<evidence type="ECO:0000259" key="8">
    <source>
        <dbReference type="PROSITE" id="PS50888"/>
    </source>
</evidence>
<dbReference type="CDD" id="cd19697">
    <property type="entry name" value="bHLH-PAS_NPAS4_PASD10"/>
    <property type="match status" value="1"/>
</dbReference>
<dbReference type="EMBL" id="JAAMOB010000013">
    <property type="protein sequence ID" value="KAF4106205.1"/>
    <property type="molecule type" value="Genomic_DNA"/>
</dbReference>
<keyword evidence="5" id="KW-0539">Nucleus</keyword>
<comment type="caution">
    <text evidence="9">The sequence shown here is derived from an EMBL/GenBank/DDBJ whole genome shotgun (WGS) entry which is preliminary data.</text>
</comment>
<dbReference type="GO" id="GO:0000977">
    <property type="term" value="F:RNA polymerase II transcription regulatory region sequence-specific DNA binding"/>
    <property type="evidence" value="ECO:0007669"/>
    <property type="project" value="TreeGrafter"/>
</dbReference>
<evidence type="ECO:0000256" key="3">
    <source>
        <dbReference type="ARBA" id="ARBA00023125"/>
    </source>
</evidence>
<evidence type="ECO:0000313" key="10">
    <source>
        <dbReference type="Proteomes" id="UP000579812"/>
    </source>
</evidence>
<feature type="domain" description="PAS" evidence="7">
    <location>
        <begin position="245"/>
        <end position="265"/>
    </location>
</feature>
<accession>A0A7J6CI15</accession>
<keyword evidence="4" id="KW-0804">Transcription</keyword>
<evidence type="ECO:0000313" key="9">
    <source>
        <dbReference type="EMBL" id="KAF4106205.1"/>
    </source>
</evidence>
<dbReference type="Proteomes" id="UP000579812">
    <property type="component" value="Unassembled WGS sequence"/>
</dbReference>
<gene>
    <name evidence="9" type="ORF">G5714_013867</name>
</gene>
<keyword evidence="3" id="KW-0238">DNA-binding</keyword>
<dbReference type="PANTHER" id="PTHR23043">
    <property type="entry name" value="HYPOXIA-INDUCIBLE FACTOR 1 ALPHA"/>
    <property type="match status" value="1"/>
</dbReference>
<dbReference type="PROSITE" id="PS50112">
    <property type="entry name" value="PAS"/>
    <property type="match status" value="2"/>
</dbReference>
<sequence>MRMRMSCDASVRRSLRASKRVRSTKGASKARRDHINTEIRTLRSLLPISAEDQERLSYLHSMSLICTFIRKSVLLSEKHTPAGSGCGLDPSAASPLNQSFLQALPGFIVALTRDGKLVYVSENVQEYLGLSMVDVLQGDSFYDMMDGRDAEAVRVILREQDVSAERSFVCRMHSSRALRLQNAGCCSMLVRGRFRADAALFVALCSPTVDRLKDSELPRASACFQTLHRPDMRLQHAPCSILFHLGFSAEELIGRSWYELLHPDDLTLAAGCHRTLTGDDGDASAEMLVRLQRQDQSWIWLYVCATADRSRDVIVCTNHVVSEAEAVYLRDKLYGAAQTSPPACVPRDCDPLRRSSETGADSLAFLFSTPPYSPTSSHCSSDFLSDGLGALCPPQPFPDPFSDPFSPALCPAEAHLVPVYGVCEALEDFGVFLTPEPSPPAEGPLLYSEAERAEIGTLARQIRSLASSFDSYSRTRPDPAPGALCWPEPLLDEAVIDCILTDCGWIRGRGPMEPFPAELHPCVYAAPTL</sequence>
<evidence type="ECO:0000256" key="5">
    <source>
        <dbReference type="ARBA" id="ARBA00023242"/>
    </source>
</evidence>
<feature type="domain" description="PAS" evidence="7">
    <location>
        <begin position="101"/>
        <end position="159"/>
    </location>
</feature>
<dbReference type="AlphaFoldDB" id="A0A7J6CI15"/>
<reference evidence="9 10" key="1">
    <citation type="submission" date="2020-04" db="EMBL/GenBank/DDBJ databases">
        <title>Chromosome-level genome assembly of a cyprinid fish Onychostoma macrolepis by integration of Nanopore Sequencing, Bionano and Hi-C technology.</title>
        <authorList>
            <person name="Wang D."/>
        </authorList>
    </citation>
    <scope>NUCLEOTIDE SEQUENCE [LARGE SCALE GENOMIC DNA]</scope>
    <source>
        <strain evidence="9">SWU-2019</strain>
        <tissue evidence="9">Muscle</tissue>
    </source>
</reference>
<dbReference type="PROSITE" id="PS50888">
    <property type="entry name" value="BHLH"/>
    <property type="match status" value="1"/>
</dbReference>
<dbReference type="GO" id="GO:0000981">
    <property type="term" value="F:DNA-binding transcription factor activity, RNA polymerase II-specific"/>
    <property type="evidence" value="ECO:0007669"/>
    <property type="project" value="TreeGrafter"/>
</dbReference>
<dbReference type="SMART" id="SM00091">
    <property type="entry name" value="PAS"/>
    <property type="match status" value="2"/>
</dbReference>
<dbReference type="InterPro" id="IPR056192">
    <property type="entry name" value="bHLH_NPAS4"/>
</dbReference>
<feature type="region of interest" description="Disordered" evidence="6">
    <location>
        <begin position="1"/>
        <end position="32"/>
    </location>
</feature>
<evidence type="ECO:0000256" key="4">
    <source>
        <dbReference type="ARBA" id="ARBA00023163"/>
    </source>
</evidence>
<comment type="subcellular location">
    <subcellularLocation>
        <location evidence="1">Nucleus</location>
    </subcellularLocation>
</comment>
<dbReference type="Pfam" id="PF23183">
    <property type="entry name" value="bHLH_NPAS4"/>
    <property type="match status" value="1"/>
</dbReference>
<dbReference type="Pfam" id="PF14598">
    <property type="entry name" value="PAS_11"/>
    <property type="match status" value="1"/>
</dbReference>
<protein>
    <recommendedName>
        <fullName evidence="11">Neuronal PAS domain-containing protein 4-like</fullName>
    </recommendedName>
</protein>
<feature type="domain" description="BHLH" evidence="8">
    <location>
        <begin position="19"/>
        <end position="72"/>
    </location>
</feature>
<keyword evidence="2" id="KW-0805">Transcription regulation</keyword>
<dbReference type="InterPro" id="IPR011598">
    <property type="entry name" value="bHLH_dom"/>
</dbReference>
<dbReference type="SUPFAM" id="SSF55785">
    <property type="entry name" value="PYP-like sensor domain (PAS domain)"/>
    <property type="match status" value="2"/>
</dbReference>
<dbReference type="GO" id="GO:0048513">
    <property type="term" value="P:animal organ development"/>
    <property type="evidence" value="ECO:0007669"/>
    <property type="project" value="UniProtKB-ARBA"/>
</dbReference>
<name>A0A7J6CI15_9TELE</name>
<evidence type="ECO:0008006" key="11">
    <source>
        <dbReference type="Google" id="ProtNLM"/>
    </source>
</evidence>